<reference evidence="2" key="3">
    <citation type="submission" date="2016-07" db="EMBL/GenBank/DDBJ databases">
        <title>Evolution of pathogenesis and genome organization in the Tremellales.</title>
        <authorList>
            <person name="Cuomo C."/>
            <person name="Litvintseva A."/>
            <person name="Heitman J."/>
            <person name="Chen Y."/>
            <person name="Sun S."/>
            <person name="Springer D."/>
            <person name="Dromer F."/>
            <person name="Young S."/>
            <person name="Zeng Q."/>
            <person name="Chapman S."/>
            <person name="Gujja S."/>
            <person name="Saif S."/>
            <person name="Birren B."/>
        </authorList>
    </citation>
    <scope>NUCLEOTIDE SEQUENCE</scope>
    <source>
        <strain evidence="2">CBS 10737</strain>
    </source>
</reference>
<evidence type="ECO:0000256" key="1">
    <source>
        <dbReference type="SAM" id="MobiDB-lite"/>
    </source>
</evidence>
<evidence type="ECO:0000313" key="2">
    <source>
        <dbReference type="EMBL" id="OCF50601.1"/>
    </source>
</evidence>
<accession>A0A1B9I544</accession>
<dbReference type="GeneID" id="30172295"/>
<keyword evidence="4" id="KW-1185">Reference proteome</keyword>
<dbReference type="Proteomes" id="UP000094020">
    <property type="component" value="Chromosome 7"/>
</dbReference>
<evidence type="ECO:0000313" key="3">
    <source>
        <dbReference type="EMBL" id="WWC71211.1"/>
    </source>
</evidence>
<evidence type="ECO:0000313" key="4">
    <source>
        <dbReference type="Proteomes" id="UP000094020"/>
    </source>
</evidence>
<feature type="region of interest" description="Disordered" evidence="1">
    <location>
        <begin position="44"/>
        <end position="75"/>
    </location>
</feature>
<dbReference type="KEGG" id="kpin:30172295"/>
<reference evidence="3" key="4">
    <citation type="submission" date="2024-02" db="EMBL/GenBank/DDBJ databases">
        <title>Comparative genomics of Cryptococcus and Kwoniella reveals pathogenesis evolution and contrasting modes of karyotype evolution via chromosome fusion or intercentromeric recombination.</title>
        <authorList>
            <person name="Coelho M.A."/>
            <person name="David-Palma M."/>
            <person name="Shea T."/>
            <person name="Bowers K."/>
            <person name="McGinley-Smith S."/>
            <person name="Mohammad A.W."/>
            <person name="Gnirke A."/>
            <person name="Yurkov A.M."/>
            <person name="Nowrousian M."/>
            <person name="Sun S."/>
            <person name="Cuomo C.A."/>
            <person name="Heitman J."/>
        </authorList>
    </citation>
    <scope>NUCLEOTIDE SEQUENCE</scope>
    <source>
        <strain evidence="3">CBS 10737</strain>
    </source>
</reference>
<reference evidence="3" key="2">
    <citation type="submission" date="2013-07" db="EMBL/GenBank/DDBJ databases">
        <authorList>
            <consortium name="The Broad Institute Genome Sequencing Platform"/>
            <person name="Cuomo C."/>
            <person name="Litvintseva A."/>
            <person name="Chen Y."/>
            <person name="Heitman J."/>
            <person name="Sun S."/>
            <person name="Springer D."/>
            <person name="Dromer F."/>
            <person name="Young S.K."/>
            <person name="Zeng Q."/>
            <person name="Gargeya S."/>
            <person name="Fitzgerald M."/>
            <person name="Abouelleil A."/>
            <person name="Alvarado L."/>
            <person name="Berlin A.M."/>
            <person name="Chapman S.B."/>
            <person name="Dewar J."/>
            <person name="Goldberg J."/>
            <person name="Griggs A."/>
            <person name="Gujja S."/>
            <person name="Hansen M."/>
            <person name="Howarth C."/>
            <person name="Imamovic A."/>
            <person name="Larimer J."/>
            <person name="McCowan C."/>
            <person name="Murphy C."/>
            <person name="Pearson M."/>
            <person name="Priest M."/>
            <person name="Roberts A."/>
            <person name="Saif S."/>
            <person name="Shea T."/>
            <person name="Sykes S."/>
            <person name="Wortman J."/>
            <person name="Nusbaum C."/>
            <person name="Birren B."/>
        </authorList>
    </citation>
    <scope>NUCLEOTIDE SEQUENCE</scope>
    <source>
        <strain evidence="3">CBS 10737</strain>
    </source>
</reference>
<organism evidence="2">
    <name type="scientific">Kwoniella pini CBS 10737</name>
    <dbReference type="NCBI Taxonomy" id="1296096"/>
    <lineage>
        <taxon>Eukaryota</taxon>
        <taxon>Fungi</taxon>
        <taxon>Dikarya</taxon>
        <taxon>Basidiomycota</taxon>
        <taxon>Agaricomycotina</taxon>
        <taxon>Tremellomycetes</taxon>
        <taxon>Tremellales</taxon>
        <taxon>Cryptococcaceae</taxon>
        <taxon>Kwoniella</taxon>
    </lineage>
</organism>
<dbReference type="RefSeq" id="XP_019011820.1">
    <property type="nucleotide sequence ID" value="XM_019155666.1"/>
</dbReference>
<gene>
    <name evidence="2" type="ORF">I206_03926</name>
    <name evidence="3" type="ORF">I206_105164</name>
</gene>
<feature type="region of interest" description="Disordered" evidence="1">
    <location>
        <begin position="148"/>
        <end position="170"/>
    </location>
</feature>
<name>A0A1B9I544_9TREE</name>
<protein>
    <submittedName>
        <fullName evidence="2">Uncharacterized protein</fullName>
    </submittedName>
</protein>
<reference evidence="2" key="1">
    <citation type="submission" date="2013-07" db="EMBL/GenBank/DDBJ databases">
        <title>The Genome Sequence of Cryptococcus pinus CBS10737.</title>
        <authorList>
            <consortium name="The Broad Institute Genome Sequencing Platform"/>
            <person name="Cuomo C."/>
            <person name="Litvintseva A."/>
            <person name="Chen Y."/>
            <person name="Heitman J."/>
            <person name="Sun S."/>
            <person name="Springer D."/>
            <person name="Dromer F."/>
            <person name="Young S.K."/>
            <person name="Zeng Q."/>
            <person name="Gargeya S."/>
            <person name="Fitzgerald M."/>
            <person name="Abouelleil A."/>
            <person name="Alvarado L."/>
            <person name="Berlin A.M."/>
            <person name="Chapman S.B."/>
            <person name="Dewar J."/>
            <person name="Goldberg J."/>
            <person name="Griggs A."/>
            <person name="Gujja S."/>
            <person name="Hansen M."/>
            <person name="Howarth C."/>
            <person name="Imamovic A."/>
            <person name="Larimer J."/>
            <person name="McCowan C."/>
            <person name="Murphy C."/>
            <person name="Pearson M."/>
            <person name="Priest M."/>
            <person name="Roberts A."/>
            <person name="Saif S."/>
            <person name="Shea T."/>
            <person name="Sykes S."/>
            <person name="Wortman J."/>
            <person name="Nusbaum C."/>
            <person name="Birren B."/>
        </authorList>
    </citation>
    <scope>NUCLEOTIDE SEQUENCE [LARGE SCALE GENOMIC DNA]</scope>
    <source>
        <strain evidence="2">CBS 10737</strain>
    </source>
</reference>
<dbReference type="EMBL" id="KI894010">
    <property type="protein sequence ID" value="OCF50601.1"/>
    <property type="molecule type" value="Genomic_DNA"/>
</dbReference>
<dbReference type="AlphaFoldDB" id="A0A1B9I544"/>
<dbReference type="EMBL" id="CP144525">
    <property type="protein sequence ID" value="WWC71211.1"/>
    <property type="molecule type" value="Genomic_DNA"/>
</dbReference>
<feature type="compositionally biased region" description="Polar residues" evidence="1">
    <location>
        <begin position="44"/>
        <end position="54"/>
    </location>
</feature>
<proteinExistence type="predicted"/>
<sequence length="575" mass="64179">MQVSSNTRTYVFRSIFLPYLSPRQPSTSTFSTFVTETSHTAAATPTSVQCHSRWSSSSSKAKPIRRDDPNPAPSAKRYVSSLQQVRGHDPPSHIERQSIAQRRAREYLGLDQGHLENSARLSGRSKTSLLALQKVLQAYKADTRFHAGTFAGSEGKGKEENAGPGGETTYPPVVSSDIAIPSTSNTANNLDPTTPIKAATEDSYKTARVLSKLTKDQIKDVSSDPITLPPDQTVTTSSPSFPPTITKLLSARLFRLSVFHVISTPEYATNHTLVVKLADHLEKQGAGKLAKRLRQGWDQGQSQGVDKTKKLRLYSDAKTQDTGGRFPPDYWKIPNIPPIRPYLDPNLSRSENLTEWCNSQLEYFLKHSQVATNFHTVLTQSTNSQFSNHIRLRRLLGMIDKLEKHRGFKPDRKTANLIVGCWLRSVVPSGRPSQCGLMGDFKHWRRYKDREGNDIVARKLYSPGLRKDELRALFEVLQKILTSTRPTLNKSAGNGSTLSLPSISASSHKLGPPTIAELSAKERREWEEVVRPLGKMIIRSMKILEDSKGIGMVKEWMKDQRKVLLGEEVDIVDIS</sequence>
<dbReference type="OrthoDB" id="2565179at2759"/>